<dbReference type="RefSeq" id="WP_404609961.1">
    <property type="nucleotide sequence ID" value="NZ_JBIYDN010000016.1"/>
</dbReference>
<dbReference type="Proteomes" id="UP001620514">
    <property type="component" value="Unassembled WGS sequence"/>
</dbReference>
<reference evidence="1 2" key="1">
    <citation type="submission" date="2024-11" db="EMBL/GenBank/DDBJ databases">
        <title>Using genomics to understand microbial adaptation to soil warming.</title>
        <authorList>
            <person name="Deangelis K.M. PhD."/>
        </authorList>
    </citation>
    <scope>NUCLEOTIDE SEQUENCE [LARGE SCALE GENOMIC DNA]</scope>
    <source>
        <strain evidence="1 2">GAS97</strain>
    </source>
</reference>
<dbReference type="EMBL" id="JBIYDN010000016">
    <property type="protein sequence ID" value="MFK4444892.1"/>
    <property type="molecule type" value="Genomic_DNA"/>
</dbReference>
<evidence type="ECO:0000313" key="2">
    <source>
        <dbReference type="Proteomes" id="UP001620514"/>
    </source>
</evidence>
<proteinExistence type="predicted"/>
<keyword evidence="2" id="KW-1185">Reference proteome</keyword>
<sequence>MHQQIASPAENELSPNNGASLSVWESVMREVARTSRAVPRSVALTIYQQALRIAHQLVGQPPPGRADDCVAALVVSHLNLAGLQAEWGDLDSAAGHLCDAHETLIQLFLDGRQDTSLQHAALRHSRETHVALLNHIRAHGPHPLVTRALGAGCLALNADHPIPH</sequence>
<comment type="caution">
    <text evidence="1">The sequence shown here is derived from an EMBL/GenBank/DDBJ whole genome shotgun (WGS) entry which is preliminary data.</text>
</comment>
<organism evidence="1 2">
    <name type="scientific">Caballeronia udeis</name>
    <dbReference type="NCBI Taxonomy" id="1232866"/>
    <lineage>
        <taxon>Bacteria</taxon>
        <taxon>Pseudomonadati</taxon>
        <taxon>Pseudomonadota</taxon>
        <taxon>Betaproteobacteria</taxon>
        <taxon>Burkholderiales</taxon>
        <taxon>Burkholderiaceae</taxon>
        <taxon>Caballeronia</taxon>
    </lineage>
</organism>
<protein>
    <submittedName>
        <fullName evidence="1">Uncharacterized protein</fullName>
    </submittedName>
</protein>
<accession>A0ABW8MMI0</accession>
<evidence type="ECO:0000313" key="1">
    <source>
        <dbReference type="EMBL" id="MFK4444892.1"/>
    </source>
</evidence>
<gene>
    <name evidence="1" type="ORF">ABH943_004914</name>
</gene>
<name>A0ABW8MMI0_9BURK</name>